<sequence>MSDMYTFFSINSRMNYNNRILMIRKEKVIVRNEIICEVSYLLISCYITCHAIVDHTLFARHCSKTAIALKFFSLIRVPREARAQL</sequence>
<organism evidence="1 2">
    <name type="scientific">Vespula maculifrons</name>
    <name type="common">Eastern yellow jacket</name>
    <name type="synonym">Wasp</name>
    <dbReference type="NCBI Taxonomy" id="7453"/>
    <lineage>
        <taxon>Eukaryota</taxon>
        <taxon>Metazoa</taxon>
        <taxon>Ecdysozoa</taxon>
        <taxon>Arthropoda</taxon>
        <taxon>Hexapoda</taxon>
        <taxon>Insecta</taxon>
        <taxon>Pterygota</taxon>
        <taxon>Neoptera</taxon>
        <taxon>Endopterygota</taxon>
        <taxon>Hymenoptera</taxon>
        <taxon>Apocrita</taxon>
        <taxon>Aculeata</taxon>
        <taxon>Vespoidea</taxon>
        <taxon>Vespidae</taxon>
        <taxon>Vespinae</taxon>
        <taxon>Vespula</taxon>
    </lineage>
</organism>
<comment type="caution">
    <text evidence="1">The sequence shown here is derived from an EMBL/GenBank/DDBJ whole genome shotgun (WGS) entry which is preliminary data.</text>
</comment>
<accession>A0ABD2CAB6</accession>
<dbReference type="Proteomes" id="UP001607303">
    <property type="component" value="Unassembled WGS sequence"/>
</dbReference>
<keyword evidence="2" id="KW-1185">Reference proteome</keyword>
<reference evidence="1 2" key="1">
    <citation type="journal article" date="2024" name="Ann. Entomol. Soc. Am.">
        <title>Genomic analyses of the southern and eastern yellowjacket wasps (Hymenoptera: Vespidae) reveal evolutionary signatures of social life.</title>
        <authorList>
            <person name="Catto M.A."/>
            <person name="Caine P.B."/>
            <person name="Orr S.E."/>
            <person name="Hunt B.G."/>
            <person name="Goodisman M.A.D."/>
        </authorList>
    </citation>
    <scope>NUCLEOTIDE SEQUENCE [LARGE SCALE GENOMIC DNA]</scope>
    <source>
        <strain evidence="1">232</strain>
        <tissue evidence="1">Head and thorax</tissue>
    </source>
</reference>
<evidence type="ECO:0000313" key="2">
    <source>
        <dbReference type="Proteomes" id="UP001607303"/>
    </source>
</evidence>
<dbReference type="AlphaFoldDB" id="A0ABD2CAB6"/>
<name>A0ABD2CAB6_VESMC</name>
<proteinExistence type="predicted"/>
<dbReference type="EMBL" id="JAYRBN010000058">
    <property type="protein sequence ID" value="KAL2742014.1"/>
    <property type="molecule type" value="Genomic_DNA"/>
</dbReference>
<evidence type="ECO:0000313" key="1">
    <source>
        <dbReference type="EMBL" id="KAL2742014.1"/>
    </source>
</evidence>
<gene>
    <name evidence="1" type="ORF">V1477_009643</name>
</gene>
<protein>
    <submittedName>
        <fullName evidence="1">Uncharacterized protein</fullName>
    </submittedName>
</protein>